<keyword evidence="2 6" id="KW-0240">DNA-directed RNA polymerase</keyword>
<dbReference type="GO" id="GO:0006351">
    <property type="term" value="P:DNA-templated transcription"/>
    <property type="evidence" value="ECO:0007669"/>
    <property type="project" value="InterPro"/>
</dbReference>
<evidence type="ECO:0000256" key="3">
    <source>
        <dbReference type="ARBA" id="ARBA00023163"/>
    </source>
</evidence>
<dbReference type="InterPro" id="IPR008806">
    <property type="entry name" value="RNA_pol_III_Rpc82_C"/>
</dbReference>
<feature type="domain" description="DNA-directed RNA polymerase III subunit RPC3 winged-helix" evidence="9">
    <location>
        <begin position="306"/>
        <end position="378"/>
    </location>
</feature>
<organism evidence="10 11">
    <name type="scientific">Ambrosiozyma monospora</name>
    <name type="common">Yeast</name>
    <name type="synonym">Endomycopsis monosporus</name>
    <dbReference type="NCBI Taxonomy" id="43982"/>
    <lineage>
        <taxon>Eukaryota</taxon>
        <taxon>Fungi</taxon>
        <taxon>Dikarya</taxon>
        <taxon>Ascomycota</taxon>
        <taxon>Saccharomycotina</taxon>
        <taxon>Pichiomycetes</taxon>
        <taxon>Pichiales</taxon>
        <taxon>Pichiaceae</taxon>
        <taxon>Ambrosiozyma</taxon>
    </lineage>
</organism>
<evidence type="ECO:0000256" key="5">
    <source>
        <dbReference type="ARBA" id="ARBA00025127"/>
    </source>
</evidence>
<gene>
    <name evidence="10" type="ORF">Amon01_000860400</name>
</gene>
<name>A0A9W7DK21_AMBMO</name>
<dbReference type="EMBL" id="BSXU01007788">
    <property type="protein sequence ID" value="GMG56537.1"/>
    <property type="molecule type" value="Genomic_DNA"/>
</dbReference>
<evidence type="ECO:0000256" key="2">
    <source>
        <dbReference type="ARBA" id="ARBA00022478"/>
    </source>
</evidence>
<dbReference type="GO" id="GO:0003697">
    <property type="term" value="F:single-stranded DNA binding"/>
    <property type="evidence" value="ECO:0007669"/>
    <property type="project" value="UniProtKB-UniRule"/>
</dbReference>
<comment type="caution">
    <text evidence="10">The sequence shown here is derived from an EMBL/GenBank/DDBJ whole genome shotgun (WGS) entry which is preliminary data.</text>
</comment>
<evidence type="ECO:0000256" key="1">
    <source>
        <dbReference type="ARBA" id="ARBA00004123"/>
    </source>
</evidence>
<evidence type="ECO:0000313" key="11">
    <source>
        <dbReference type="Proteomes" id="UP001165063"/>
    </source>
</evidence>
<proteinExistence type="inferred from homology"/>
<evidence type="ECO:0000256" key="4">
    <source>
        <dbReference type="ARBA" id="ARBA00023242"/>
    </source>
</evidence>
<dbReference type="PANTHER" id="PTHR12949:SF0">
    <property type="entry name" value="DNA-DIRECTED RNA POLYMERASE III SUBUNIT RPC3"/>
    <property type="match status" value="1"/>
</dbReference>
<keyword evidence="4 6" id="KW-0539">Nucleus</keyword>
<dbReference type="Pfam" id="PF22536">
    <property type="entry name" value="WHD_POLR3C"/>
    <property type="match status" value="1"/>
</dbReference>
<keyword evidence="3 6" id="KW-0804">Transcription</keyword>
<dbReference type="OrthoDB" id="272392at2759"/>
<dbReference type="GO" id="GO:0005666">
    <property type="term" value="C:RNA polymerase III complex"/>
    <property type="evidence" value="ECO:0007669"/>
    <property type="project" value="UniProtKB-UniRule"/>
</dbReference>
<feature type="region of interest" description="Disordered" evidence="7">
    <location>
        <begin position="196"/>
        <end position="217"/>
    </location>
</feature>
<dbReference type="PANTHER" id="PTHR12949">
    <property type="entry name" value="RNA POLYMERASE III DNA DIRECTED -RELATED"/>
    <property type="match status" value="1"/>
</dbReference>
<dbReference type="Gene3D" id="1.10.10.10">
    <property type="entry name" value="Winged helix-like DNA-binding domain superfamily/Winged helix DNA-binding domain"/>
    <property type="match status" value="1"/>
</dbReference>
<sequence length="428" mass="48953">MSQAKKLVAVKEMTRDRYLSVLANEELHLKLYKTPPASKGARHSHHIGDDDDDADDASTYFQKVNIKLPLTFNFERFQKRLRSIHLVSEVKHKIGDVSAKIYAIALNRLEAKSIDLIPGDIELEEFLANVGQTTVGLDPHLFNELKKRLELKDQERGFNFTANDILRDMKSGQGRKFGLVESDLFDSVVDPSSDLSALKRKRRGDADGEDEEGGRHSKKVKLEAIDSILDDDNNSDDDNFGNDSKGGFQNGNNSAKDHKLLTLINQHLKLLSLDPAIPFIEESNPGSFYIPFTELQPVYTKHTFKQYLKNLFGPETLRLVNCMEDKKLVDEKTLSKVVLMKESQIRSLVSKLQTLQIIEVQEIPKTMDRQATRSVFAFRFKYKKALNVFKESLMFNMAEVLDHLEDVKLENKILLDKISREDVKDWRD</sequence>
<dbReference type="InterPro" id="IPR055207">
    <property type="entry name" value="POLR3C_WHD"/>
</dbReference>
<feature type="compositionally biased region" description="Acidic residues" evidence="7">
    <location>
        <begin position="229"/>
        <end position="240"/>
    </location>
</feature>
<accession>A0A9W7DK21</accession>
<comment type="subcellular location">
    <subcellularLocation>
        <location evidence="1 6">Nucleus</location>
    </subcellularLocation>
</comment>
<reference evidence="10" key="1">
    <citation type="submission" date="2023-04" db="EMBL/GenBank/DDBJ databases">
        <title>Ambrosiozyma monospora NBRC 1965.</title>
        <authorList>
            <person name="Ichikawa N."/>
            <person name="Sato H."/>
            <person name="Tonouchi N."/>
        </authorList>
    </citation>
    <scope>NUCLEOTIDE SEQUENCE</scope>
    <source>
        <strain evidence="10">NBRC 1965</strain>
    </source>
</reference>
<keyword evidence="11" id="KW-1185">Reference proteome</keyword>
<comment type="similarity">
    <text evidence="6">Belongs to the RNA polymerase beta chain family.</text>
</comment>
<comment type="subunit">
    <text evidence="6">Component of the RNA polymerase III (Pol III) complex consisting of 17 subunits.</text>
</comment>
<dbReference type="InterPro" id="IPR036388">
    <property type="entry name" value="WH-like_DNA-bd_sf"/>
</dbReference>
<dbReference type="InterPro" id="IPR039748">
    <property type="entry name" value="RPC3"/>
</dbReference>
<comment type="function">
    <text evidence="5 6">DNA-dependent RNA polymerase catalyzes the transcription of DNA into RNA using the four ribonucleoside triphosphates as substrates. Specific core component of RNA polymerase III which synthesizes small RNAs, such as 5S rRNA and tRNAs.</text>
</comment>
<evidence type="ECO:0000259" key="8">
    <source>
        <dbReference type="Pfam" id="PF05645"/>
    </source>
</evidence>
<evidence type="ECO:0000256" key="7">
    <source>
        <dbReference type="SAM" id="MobiDB-lite"/>
    </source>
</evidence>
<evidence type="ECO:0000256" key="6">
    <source>
        <dbReference type="RuleBase" id="RU367076"/>
    </source>
</evidence>
<evidence type="ECO:0000259" key="9">
    <source>
        <dbReference type="Pfam" id="PF22536"/>
    </source>
</evidence>
<evidence type="ECO:0000313" key="10">
    <source>
        <dbReference type="EMBL" id="GMG56537.1"/>
    </source>
</evidence>
<dbReference type="Proteomes" id="UP001165063">
    <property type="component" value="Unassembled WGS sequence"/>
</dbReference>
<feature type="region of interest" description="Disordered" evidence="7">
    <location>
        <begin position="229"/>
        <end position="252"/>
    </location>
</feature>
<protein>
    <recommendedName>
        <fullName evidence="6">DNA-directed RNA polymerase III subunit RPC3</fullName>
        <shortName evidence="6">RNA polymerase III subunit C3</shortName>
    </recommendedName>
</protein>
<feature type="domain" description="RNA polymerase III Rpc82 C -terminal" evidence="8">
    <location>
        <begin position="53"/>
        <end position="295"/>
    </location>
</feature>
<dbReference type="AlphaFoldDB" id="A0A9W7DK21"/>
<dbReference type="Pfam" id="PF05645">
    <property type="entry name" value="RNA_pol_Rpc82"/>
    <property type="match status" value="1"/>
</dbReference>